<dbReference type="AlphaFoldDB" id="A0A4V2JZT3"/>
<dbReference type="Pfam" id="PF26640">
    <property type="entry name" value="DUF8212"/>
    <property type="match status" value="1"/>
</dbReference>
<name>A0A4V2JZT3_9APHY</name>
<feature type="region of interest" description="Disordered" evidence="1">
    <location>
        <begin position="45"/>
        <end position="79"/>
    </location>
</feature>
<dbReference type="Pfam" id="PF06985">
    <property type="entry name" value="HET"/>
    <property type="match status" value="1"/>
</dbReference>
<sequence length="707" mass="79342">MRVIHTRTGQFVDVPDFRKVRYAILSHTWDPGGEQTCQDIRRIQASYGPDGQPRDRANPTAPTAHLSVPTPGPVNSEPSILEEPIQEVPLAESDPPSHAGSPDIPAIWRDPRLSEKVRRACEAARADGYDLLWIDSCCIDKTSSAELSESINSMYIWYGAAHVCHVFLADVPRGDDTDAKASLFRTSRWFTRGWTLQELLAPEDVRFLAQDWSFIGSKAGLAVVLEERTGIELEVLLHKRSLHDVSVAKRMSWAADRETTRVEDRAYSLLGIFDINMPALYGEGERAFRRLQVEILLRIPDQSLFAWTAQPRIDYVGPRMPLKKWSSYDFLPSATLFATSPSDFAASRYISPRQDQSFVGLYPRFEYVQTPYGIRAQFAMAHLKSRAAEPELGGWYFLILACRDTHRADGLLVRLCHLGPRMHKGGGRLLHLGQFARNRTEAVSADLPLPRGSLFALPSGIRASMKTVYIPGDYTSRLPALPEPTGASPYNRLYPSYFWSTQRHLAIISLSPRSRAILHSQGYNVGFDGRHITQWKLQLSRSDIAMVSDFRPTRGETPYLYVTATAPSSGRTRSAALLGVLDWRFAPQQPSIVAFQTLILTTVAGAQLDLRVILETTTPLPAYHQKVYVSLRPSQDTAALAESLSTLVAYRPLPAGLEPLPTTETEELPTLPVIRPLPPRAKRTRLHQLRDFVYGIFEEFRAFHVMV</sequence>
<evidence type="ECO:0000313" key="4">
    <source>
        <dbReference type="EMBL" id="TBU26283.1"/>
    </source>
</evidence>
<evidence type="ECO:0000259" key="2">
    <source>
        <dbReference type="Pfam" id="PF06985"/>
    </source>
</evidence>
<dbReference type="OrthoDB" id="2763311at2759"/>
<evidence type="ECO:0000259" key="3">
    <source>
        <dbReference type="Pfam" id="PF26640"/>
    </source>
</evidence>
<feature type="domain" description="Heterokaryon incompatibility" evidence="2">
    <location>
        <begin position="109"/>
        <end position="170"/>
    </location>
</feature>
<evidence type="ECO:0000256" key="1">
    <source>
        <dbReference type="SAM" id="MobiDB-lite"/>
    </source>
</evidence>
<dbReference type="EMBL" id="ML143448">
    <property type="protein sequence ID" value="TBU26283.1"/>
    <property type="molecule type" value="Genomic_DNA"/>
</dbReference>
<gene>
    <name evidence="4" type="ORF">BD311DRAFT_454868</name>
</gene>
<reference evidence="4" key="1">
    <citation type="submission" date="2019-01" db="EMBL/GenBank/DDBJ databases">
        <title>Draft genome sequences of three monokaryotic isolates of the white-rot basidiomycete fungus Dichomitus squalens.</title>
        <authorList>
            <consortium name="DOE Joint Genome Institute"/>
            <person name="Lopez S.C."/>
            <person name="Andreopoulos B."/>
            <person name="Pangilinan J."/>
            <person name="Lipzen A."/>
            <person name="Riley R."/>
            <person name="Ahrendt S."/>
            <person name="Ng V."/>
            <person name="Barry K."/>
            <person name="Daum C."/>
            <person name="Grigoriev I.V."/>
            <person name="Hilden K.S."/>
            <person name="Makela M.R."/>
            <person name="de Vries R.P."/>
        </authorList>
    </citation>
    <scope>NUCLEOTIDE SEQUENCE [LARGE SCALE GENOMIC DNA]</scope>
    <source>
        <strain evidence="4">OM18370.1</strain>
    </source>
</reference>
<dbReference type="InterPro" id="IPR058525">
    <property type="entry name" value="DUF8212"/>
</dbReference>
<organism evidence="4">
    <name type="scientific">Dichomitus squalens</name>
    <dbReference type="NCBI Taxonomy" id="114155"/>
    <lineage>
        <taxon>Eukaryota</taxon>
        <taxon>Fungi</taxon>
        <taxon>Dikarya</taxon>
        <taxon>Basidiomycota</taxon>
        <taxon>Agaricomycotina</taxon>
        <taxon>Agaricomycetes</taxon>
        <taxon>Polyporales</taxon>
        <taxon>Polyporaceae</taxon>
        <taxon>Dichomitus</taxon>
    </lineage>
</organism>
<proteinExistence type="predicted"/>
<dbReference type="InterPro" id="IPR010730">
    <property type="entry name" value="HET"/>
</dbReference>
<dbReference type="PANTHER" id="PTHR10622">
    <property type="entry name" value="HET DOMAIN-CONTAINING PROTEIN"/>
    <property type="match status" value="1"/>
</dbReference>
<dbReference type="PANTHER" id="PTHR10622:SF10">
    <property type="entry name" value="HET DOMAIN-CONTAINING PROTEIN"/>
    <property type="match status" value="1"/>
</dbReference>
<protein>
    <submittedName>
        <fullName evidence="4">Uncharacterized protein</fullName>
    </submittedName>
</protein>
<accession>A0A4V2JZT3</accession>
<dbReference type="Proteomes" id="UP000292957">
    <property type="component" value="Unassembled WGS sequence"/>
</dbReference>
<feature type="domain" description="DUF8212" evidence="3">
    <location>
        <begin position="286"/>
        <end position="471"/>
    </location>
</feature>